<dbReference type="Proteomes" id="UP001331761">
    <property type="component" value="Unassembled WGS sequence"/>
</dbReference>
<evidence type="ECO:0000256" key="2">
    <source>
        <dbReference type="ARBA" id="ARBA00023163"/>
    </source>
</evidence>
<gene>
    <name evidence="4" type="ORF">GCK32_011832</name>
</gene>
<sequence length="229" mass="25488">MNMNRHAVQHERPNGSDHRIARHHATSFPDGDLVTSTSALTSEQDDSLKRFKVCDFSVSRLVAPPGEYSLYSLIRSWSSSAPMSSVDVDDQKILFSNSWHLIFFLGKACQKGPPSHYDGKDKVIMSWTFVSSLHLSPFEQWCISSMLLFRPEDSRLKSPKTVREIQLQTAGLLVGCLSARAAVHGSAQSSTLMLVPLTICQILPEDVQQHFFAESSLAELQHICTTAVI</sequence>
<evidence type="ECO:0000256" key="1">
    <source>
        <dbReference type="ARBA" id="ARBA00023015"/>
    </source>
</evidence>
<protein>
    <submittedName>
        <fullName evidence="4">Nuclear receptor domain-containing protein</fullName>
    </submittedName>
</protein>
<proteinExistence type="predicted"/>
<reference evidence="4 5" key="1">
    <citation type="submission" date="2019-10" db="EMBL/GenBank/DDBJ databases">
        <title>Assembly and Annotation for the nematode Trichostrongylus colubriformis.</title>
        <authorList>
            <person name="Martin J."/>
        </authorList>
    </citation>
    <scope>NUCLEOTIDE SEQUENCE [LARGE SCALE GENOMIC DNA]</scope>
    <source>
        <strain evidence="4">G859</strain>
        <tissue evidence="4">Whole worm</tissue>
    </source>
</reference>
<evidence type="ECO:0000313" key="4">
    <source>
        <dbReference type="EMBL" id="KAK5972216.1"/>
    </source>
</evidence>
<organism evidence="4 5">
    <name type="scientific">Trichostrongylus colubriformis</name>
    <name type="common">Black scour worm</name>
    <dbReference type="NCBI Taxonomy" id="6319"/>
    <lineage>
        <taxon>Eukaryota</taxon>
        <taxon>Metazoa</taxon>
        <taxon>Ecdysozoa</taxon>
        <taxon>Nematoda</taxon>
        <taxon>Chromadorea</taxon>
        <taxon>Rhabditida</taxon>
        <taxon>Rhabditina</taxon>
        <taxon>Rhabditomorpha</taxon>
        <taxon>Strongyloidea</taxon>
        <taxon>Trichostrongylidae</taxon>
        <taxon>Trichostrongylus</taxon>
    </lineage>
</organism>
<keyword evidence="5" id="KW-1185">Reference proteome</keyword>
<evidence type="ECO:0000313" key="5">
    <source>
        <dbReference type="Proteomes" id="UP001331761"/>
    </source>
</evidence>
<keyword evidence="3 4" id="KW-0675">Receptor</keyword>
<name>A0AAN8F2C2_TRICO</name>
<dbReference type="AlphaFoldDB" id="A0AAN8F2C2"/>
<dbReference type="InterPro" id="IPR035500">
    <property type="entry name" value="NHR-like_dom_sf"/>
</dbReference>
<evidence type="ECO:0000256" key="3">
    <source>
        <dbReference type="ARBA" id="ARBA00023170"/>
    </source>
</evidence>
<dbReference type="EMBL" id="WIXE01016861">
    <property type="protein sequence ID" value="KAK5972216.1"/>
    <property type="molecule type" value="Genomic_DNA"/>
</dbReference>
<dbReference type="SUPFAM" id="SSF48508">
    <property type="entry name" value="Nuclear receptor ligand-binding domain"/>
    <property type="match status" value="1"/>
</dbReference>
<dbReference type="Gene3D" id="1.10.565.10">
    <property type="entry name" value="Retinoid X Receptor"/>
    <property type="match status" value="1"/>
</dbReference>
<comment type="caution">
    <text evidence="4">The sequence shown here is derived from an EMBL/GenBank/DDBJ whole genome shotgun (WGS) entry which is preliminary data.</text>
</comment>
<accession>A0AAN8F2C2</accession>
<keyword evidence="1" id="KW-0805">Transcription regulation</keyword>
<keyword evidence="2" id="KW-0804">Transcription</keyword>